<dbReference type="PROSITE" id="PS01182">
    <property type="entry name" value="GLYCOSYL_HYDROL_F35"/>
    <property type="match status" value="1"/>
</dbReference>
<dbReference type="EC" id="3.2.1.23" evidence="3 6"/>
<dbReference type="Pfam" id="PF01301">
    <property type="entry name" value="Glyco_hydro_35"/>
    <property type="match status" value="1"/>
</dbReference>
<dbReference type="InterPro" id="IPR048913">
    <property type="entry name" value="BetaGal_gal-bd"/>
</dbReference>
<comment type="catalytic activity">
    <reaction evidence="1 6">
        <text>Hydrolysis of terminal non-reducing beta-D-galactose residues in beta-D-galactosides.</text>
        <dbReference type="EC" id="3.2.1.23"/>
    </reaction>
</comment>
<feature type="domain" description="Beta-galactosidase galactose-binding" evidence="9">
    <location>
        <begin position="506"/>
        <end position="568"/>
    </location>
</feature>
<dbReference type="Proteomes" id="UP000266723">
    <property type="component" value="Unassembled WGS sequence"/>
</dbReference>
<dbReference type="Pfam" id="PF21467">
    <property type="entry name" value="BetaGal_gal-bd"/>
    <property type="match status" value="1"/>
</dbReference>
<keyword evidence="11" id="KW-1185">Reference proteome</keyword>
<dbReference type="InterPro" id="IPR017853">
    <property type="entry name" value="GH"/>
</dbReference>
<dbReference type="PIRSF" id="PIRSF006336">
    <property type="entry name" value="B-gal"/>
    <property type="match status" value="1"/>
</dbReference>
<evidence type="ECO:0000256" key="7">
    <source>
        <dbReference type="RuleBase" id="RU003679"/>
    </source>
</evidence>
<protein>
    <recommendedName>
        <fullName evidence="3 6">Beta-galactosidase</fullName>
        <ecNumber evidence="3 6">3.2.1.23</ecNumber>
    </recommendedName>
</protein>
<name>A0ABQ7AMS6_BRACR</name>
<dbReference type="InterPro" id="IPR031330">
    <property type="entry name" value="Gly_Hdrlase_35_cat"/>
</dbReference>
<dbReference type="InterPro" id="IPR026283">
    <property type="entry name" value="B-gal_1-like"/>
</dbReference>
<reference evidence="10 11" key="1">
    <citation type="journal article" date="2020" name="BMC Genomics">
        <title>Intraspecific diversification of the crop wild relative Brassica cretica Lam. using demographic model selection.</title>
        <authorList>
            <person name="Kioukis A."/>
            <person name="Michalopoulou V.A."/>
            <person name="Briers L."/>
            <person name="Pirintsos S."/>
            <person name="Studholme D.J."/>
            <person name="Pavlidis P."/>
            <person name="Sarris P.F."/>
        </authorList>
    </citation>
    <scope>NUCLEOTIDE SEQUENCE [LARGE SCALE GENOMIC DNA]</scope>
    <source>
        <strain evidence="11">cv. PFS-1207/04</strain>
    </source>
</reference>
<evidence type="ECO:0000256" key="1">
    <source>
        <dbReference type="ARBA" id="ARBA00001412"/>
    </source>
</evidence>
<comment type="similarity">
    <text evidence="2 7">Belongs to the glycosyl hydrolase 35 family.</text>
</comment>
<sequence length="604" mass="68096">MAKISRPSTGRHHLAFVLLLFLVAVGICVPVFALLPSLSSHQSLPPALPRDEKMMSRKFYIKDDMFWKGENPFQIIGGDLHYFRVLPEIYGWQYWEDRLMRAKALGLNTIQTYVPWNLHEPKPGKMVFQGIADLVSFIKLCQKLDLLVMLRAGPYICGEWDLGGFPAWLLAVKPPLKLRAADPAYLKLVERWWNVLLPKIFPLLYSNGGPVIMVQIENEYGSYGNDKAYLRNLVTMATGHLGNDIILYTTDGGTRETLEKGNVPLYDVYSVTSNFIVLIVVDFSTGDDPWPIFELQKKFNAPGRSPPLSSEFYTGWLTHWGEKIAKTDAEFTAASLEKILSRNGSAVLYMVHGGTNFGFYSGANTGSEEFDYKPDLTSYDYVHDRAQVFVSCLSQDVDGGVLRYIGTTERWNNQPVSIPTTECASNTSLFILVENMGRVNYGPYIFDEKGILSPVYLDGEILHGWKMIPIPFHNLNQMLHFSFKMQHAKKSSENLEVTNDVGQKEPALFAGEISINSVEEIKDTYLSFNGWGKGVAFVNKFNIGRYWPSVGPQCNLYVPAPLLKPGRNSVVIFELESPHVDLLLRSVDQEDFTCGSNYSKVNQL</sequence>
<evidence type="ECO:0000256" key="3">
    <source>
        <dbReference type="ARBA" id="ARBA00012756"/>
    </source>
</evidence>
<dbReference type="SUPFAM" id="SSF49785">
    <property type="entry name" value="Galactose-binding domain-like"/>
    <property type="match status" value="1"/>
</dbReference>
<dbReference type="PRINTS" id="PR00742">
    <property type="entry name" value="GLHYDRLASE35"/>
</dbReference>
<feature type="domain" description="Glycoside hydrolase 35 catalytic" evidence="8">
    <location>
        <begin position="66"/>
        <end position="381"/>
    </location>
</feature>
<evidence type="ECO:0000259" key="8">
    <source>
        <dbReference type="Pfam" id="PF01301"/>
    </source>
</evidence>
<evidence type="ECO:0000259" key="9">
    <source>
        <dbReference type="Pfam" id="PF21467"/>
    </source>
</evidence>
<proteinExistence type="inferred from homology"/>
<evidence type="ECO:0000256" key="5">
    <source>
        <dbReference type="ARBA" id="ARBA00023295"/>
    </source>
</evidence>
<dbReference type="InterPro" id="IPR008979">
    <property type="entry name" value="Galactose-bd-like_sf"/>
</dbReference>
<accession>A0ABQ7AMS6</accession>
<keyword evidence="4 6" id="KW-0378">Hydrolase</keyword>
<evidence type="ECO:0000313" key="10">
    <source>
        <dbReference type="EMBL" id="KAF3515670.1"/>
    </source>
</evidence>
<dbReference type="EMBL" id="QGKV02001556">
    <property type="protein sequence ID" value="KAF3515670.1"/>
    <property type="molecule type" value="Genomic_DNA"/>
</dbReference>
<evidence type="ECO:0000256" key="6">
    <source>
        <dbReference type="RuleBase" id="RU000675"/>
    </source>
</evidence>
<dbReference type="PANTHER" id="PTHR23421">
    <property type="entry name" value="BETA-GALACTOSIDASE RELATED"/>
    <property type="match status" value="1"/>
</dbReference>
<dbReference type="InterPro" id="IPR019801">
    <property type="entry name" value="Glyco_hydro_35_CS"/>
</dbReference>
<evidence type="ECO:0000256" key="2">
    <source>
        <dbReference type="ARBA" id="ARBA00009809"/>
    </source>
</evidence>
<organism evidence="10 11">
    <name type="scientific">Brassica cretica</name>
    <name type="common">Mustard</name>
    <dbReference type="NCBI Taxonomy" id="69181"/>
    <lineage>
        <taxon>Eukaryota</taxon>
        <taxon>Viridiplantae</taxon>
        <taxon>Streptophyta</taxon>
        <taxon>Embryophyta</taxon>
        <taxon>Tracheophyta</taxon>
        <taxon>Spermatophyta</taxon>
        <taxon>Magnoliopsida</taxon>
        <taxon>eudicotyledons</taxon>
        <taxon>Gunneridae</taxon>
        <taxon>Pentapetalae</taxon>
        <taxon>rosids</taxon>
        <taxon>malvids</taxon>
        <taxon>Brassicales</taxon>
        <taxon>Brassicaceae</taxon>
        <taxon>Brassiceae</taxon>
        <taxon>Brassica</taxon>
    </lineage>
</organism>
<keyword evidence="5 6" id="KW-0326">Glycosidase</keyword>
<comment type="caution">
    <text evidence="10">The sequence shown here is derived from an EMBL/GenBank/DDBJ whole genome shotgun (WGS) entry which is preliminary data.</text>
</comment>
<evidence type="ECO:0000256" key="4">
    <source>
        <dbReference type="ARBA" id="ARBA00022801"/>
    </source>
</evidence>
<dbReference type="Gene3D" id="3.20.20.80">
    <property type="entry name" value="Glycosidases"/>
    <property type="match status" value="1"/>
</dbReference>
<dbReference type="Gene3D" id="2.60.120.260">
    <property type="entry name" value="Galactose-binding domain-like"/>
    <property type="match status" value="2"/>
</dbReference>
<dbReference type="SUPFAM" id="SSF51445">
    <property type="entry name" value="(Trans)glycosidases"/>
    <property type="match status" value="1"/>
</dbReference>
<gene>
    <name evidence="10" type="ORF">DY000_02062567</name>
</gene>
<evidence type="ECO:0000313" key="11">
    <source>
        <dbReference type="Proteomes" id="UP000266723"/>
    </source>
</evidence>
<dbReference type="InterPro" id="IPR001944">
    <property type="entry name" value="Glycoside_Hdrlase_35"/>
</dbReference>